<organism evidence="8 9">
    <name type="scientific">Luteolibacter flavescens</name>
    <dbReference type="NCBI Taxonomy" id="1859460"/>
    <lineage>
        <taxon>Bacteria</taxon>
        <taxon>Pseudomonadati</taxon>
        <taxon>Verrucomicrobiota</taxon>
        <taxon>Verrucomicrobiia</taxon>
        <taxon>Verrucomicrobiales</taxon>
        <taxon>Verrucomicrobiaceae</taxon>
        <taxon>Luteolibacter</taxon>
    </lineage>
</organism>
<evidence type="ECO:0000256" key="1">
    <source>
        <dbReference type="ARBA" id="ARBA00008857"/>
    </source>
</evidence>
<evidence type="ECO:0000256" key="2">
    <source>
        <dbReference type="ARBA" id="ARBA00022908"/>
    </source>
</evidence>
<comment type="similarity">
    <text evidence="1">Belongs to the 'phage' integrase family.</text>
</comment>
<name>A0ABT3FT14_9BACT</name>
<sequence>MARPKKVIVFKLSSFKNRGGTKSWRVTGTKPDGTRVRQNYSDKSEAVQAMADLEADAAGRPEHRRALRTSLTVEQLADAEAAIQHWGGDGISKVVAHYKALERRALAKGASLDDAFAFFEARFRSETKAISILNARTEFLASRIGIEESTRQNYEGSLKLLLKPDPNKHVHAVRVSDLEKILSRFTNISSRRSHRRIFSIFFNWCVRHHYCMEDPCKRLDKLPKDTSKIAILSFDEVKRLLSAALRYQDGATAAAVAISLFGGLRPSEVADLKEEDITAERIRVTGGKLRRTLKRSVPIPPVLAAWLKLYPFKGLPAGWNYKLKVLKAATGAKRWVPDIIRHTSITFQAERDKDEGLTAFNCGTSKAMIDRHYRNTVDDLKLIDQFWKLSPDVIQADKKLRVTLPVQERATWPSKAELSRLVWSKPMMHAAKEIGVSDVALKKRCVRLGVQLPKRGQWISRSKENCS</sequence>
<keyword evidence="9" id="KW-1185">Reference proteome</keyword>
<protein>
    <recommendedName>
        <fullName evidence="10">Core-binding (CB) domain-containing protein</fullName>
    </recommendedName>
</protein>
<dbReference type="Proteomes" id="UP001207930">
    <property type="component" value="Unassembled WGS sequence"/>
</dbReference>
<dbReference type="PANTHER" id="PTHR30349:SF41">
    <property type="entry name" value="INTEGRASE_RECOMBINASE PROTEIN MJ0367-RELATED"/>
    <property type="match status" value="1"/>
</dbReference>
<dbReference type="Gene3D" id="1.10.150.130">
    <property type="match status" value="1"/>
</dbReference>
<gene>
    <name evidence="8" type="ORF">OKA04_18230</name>
</gene>
<reference evidence="8 9" key="1">
    <citation type="submission" date="2022-10" db="EMBL/GenBank/DDBJ databases">
        <title>Luteolibacter flavescens strain MCCC 1K03193, whole genome shotgun sequencing project.</title>
        <authorList>
            <person name="Zhao G."/>
            <person name="Shen L."/>
        </authorList>
    </citation>
    <scope>NUCLEOTIDE SEQUENCE [LARGE SCALE GENOMIC DNA]</scope>
    <source>
        <strain evidence="8 9">MCCC 1K03193</strain>
    </source>
</reference>
<dbReference type="InterPro" id="IPR002104">
    <property type="entry name" value="Integrase_catalytic"/>
</dbReference>
<evidence type="ECO:0000256" key="3">
    <source>
        <dbReference type="ARBA" id="ARBA00023125"/>
    </source>
</evidence>
<keyword evidence="3 5" id="KW-0238">DNA-binding</keyword>
<evidence type="ECO:0000313" key="9">
    <source>
        <dbReference type="Proteomes" id="UP001207930"/>
    </source>
</evidence>
<dbReference type="InterPro" id="IPR011010">
    <property type="entry name" value="DNA_brk_join_enz"/>
</dbReference>
<evidence type="ECO:0000313" key="8">
    <source>
        <dbReference type="EMBL" id="MCW1886682.1"/>
    </source>
</evidence>
<evidence type="ECO:0000256" key="4">
    <source>
        <dbReference type="ARBA" id="ARBA00023172"/>
    </source>
</evidence>
<dbReference type="PROSITE" id="PS51900">
    <property type="entry name" value="CB"/>
    <property type="match status" value="1"/>
</dbReference>
<keyword evidence="2" id="KW-0229">DNA integration</keyword>
<dbReference type="SUPFAM" id="SSF56349">
    <property type="entry name" value="DNA breaking-rejoining enzymes"/>
    <property type="match status" value="1"/>
</dbReference>
<evidence type="ECO:0008006" key="10">
    <source>
        <dbReference type="Google" id="ProtNLM"/>
    </source>
</evidence>
<evidence type="ECO:0000259" key="6">
    <source>
        <dbReference type="PROSITE" id="PS51898"/>
    </source>
</evidence>
<dbReference type="CDD" id="cd00397">
    <property type="entry name" value="DNA_BRE_C"/>
    <property type="match status" value="1"/>
</dbReference>
<dbReference type="InterPro" id="IPR050090">
    <property type="entry name" value="Tyrosine_recombinase_XerCD"/>
</dbReference>
<dbReference type="EMBL" id="JAPDDS010000011">
    <property type="protein sequence ID" value="MCW1886682.1"/>
    <property type="molecule type" value="Genomic_DNA"/>
</dbReference>
<dbReference type="PROSITE" id="PS51898">
    <property type="entry name" value="TYR_RECOMBINASE"/>
    <property type="match status" value="1"/>
</dbReference>
<keyword evidence="4" id="KW-0233">DNA recombination</keyword>
<comment type="caution">
    <text evidence="8">The sequence shown here is derived from an EMBL/GenBank/DDBJ whole genome shotgun (WGS) entry which is preliminary data.</text>
</comment>
<evidence type="ECO:0000259" key="7">
    <source>
        <dbReference type="PROSITE" id="PS51900"/>
    </source>
</evidence>
<evidence type="ECO:0000256" key="5">
    <source>
        <dbReference type="PROSITE-ProRule" id="PRU01248"/>
    </source>
</evidence>
<dbReference type="RefSeq" id="WP_264502637.1">
    <property type="nucleotide sequence ID" value="NZ_JAPDDS010000011.1"/>
</dbReference>
<dbReference type="PANTHER" id="PTHR30349">
    <property type="entry name" value="PHAGE INTEGRASE-RELATED"/>
    <property type="match status" value="1"/>
</dbReference>
<feature type="domain" description="Core-binding (CB)" evidence="7">
    <location>
        <begin position="130"/>
        <end position="206"/>
    </location>
</feature>
<dbReference type="InterPro" id="IPR044068">
    <property type="entry name" value="CB"/>
</dbReference>
<dbReference type="InterPro" id="IPR010998">
    <property type="entry name" value="Integrase_recombinase_N"/>
</dbReference>
<dbReference type="InterPro" id="IPR013762">
    <property type="entry name" value="Integrase-like_cat_sf"/>
</dbReference>
<feature type="domain" description="Tyr recombinase" evidence="6">
    <location>
        <begin position="227"/>
        <end position="387"/>
    </location>
</feature>
<accession>A0ABT3FT14</accession>
<proteinExistence type="inferred from homology"/>
<dbReference type="Gene3D" id="1.10.443.10">
    <property type="entry name" value="Intergrase catalytic core"/>
    <property type="match status" value="1"/>
</dbReference>